<keyword evidence="5" id="KW-0469">Meiosis</keyword>
<dbReference type="Gene3D" id="1.10.10.10">
    <property type="entry name" value="Winged helix-like DNA-binding domain superfamily/Winged helix DNA-binding domain"/>
    <property type="match status" value="1"/>
</dbReference>
<dbReference type="InterPro" id="IPR010776">
    <property type="entry name" value="Hop2_WH_dom"/>
</dbReference>
<evidence type="ECO:0000313" key="8">
    <source>
        <dbReference type="EMBL" id="GMK58730.1"/>
    </source>
</evidence>
<keyword evidence="3" id="KW-0233">DNA recombination</keyword>
<evidence type="ECO:0000256" key="3">
    <source>
        <dbReference type="ARBA" id="ARBA00023172"/>
    </source>
</evidence>
<organism evidence="8 9">
    <name type="scientific">Cutaneotrichosporon spelunceum</name>
    <dbReference type="NCBI Taxonomy" id="1672016"/>
    <lineage>
        <taxon>Eukaryota</taxon>
        <taxon>Fungi</taxon>
        <taxon>Dikarya</taxon>
        <taxon>Basidiomycota</taxon>
        <taxon>Agaricomycotina</taxon>
        <taxon>Tremellomycetes</taxon>
        <taxon>Trichosporonales</taxon>
        <taxon>Trichosporonaceae</taxon>
        <taxon>Cutaneotrichosporon</taxon>
    </lineage>
</organism>
<dbReference type="PANTHER" id="PTHR15938:SF0">
    <property type="entry name" value="HOMOLOGOUS-PAIRING PROTEIN 2 HOMOLOG"/>
    <property type="match status" value="1"/>
</dbReference>
<dbReference type="GO" id="GO:0010774">
    <property type="term" value="P:meiotic strand invasion involved in reciprocal meiotic recombination"/>
    <property type="evidence" value="ECO:0007669"/>
    <property type="project" value="TreeGrafter"/>
</dbReference>
<accession>A0AAD3YD21</accession>
<evidence type="ECO:0000259" key="7">
    <source>
        <dbReference type="Pfam" id="PF07106"/>
    </source>
</evidence>
<dbReference type="EMBL" id="BTCM01000006">
    <property type="protein sequence ID" value="GMK58730.1"/>
    <property type="molecule type" value="Genomic_DNA"/>
</dbReference>
<comment type="caution">
    <text evidence="8">The sequence shown here is derived from an EMBL/GenBank/DDBJ whole genome shotgun (WGS) entry which is preliminary data.</text>
</comment>
<evidence type="ECO:0000256" key="2">
    <source>
        <dbReference type="ARBA" id="ARBA00007922"/>
    </source>
</evidence>
<dbReference type="Pfam" id="PF07106">
    <property type="entry name" value="WHD_TBPIP"/>
    <property type="match status" value="1"/>
</dbReference>
<keyword evidence="6" id="KW-0175">Coiled coil</keyword>
<protein>
    <recommendedName>
        <fullName evidence="7">Homologous-pairing protein 2 winged helix domain-containing protein</fullName>
    </recommendedName>
</protein>
<dbReference type="GO" id="GO:0000709">
    <property type="term" value="P:meiotic joint molecule formation"/>
    <property type="evidence" value="ECO:0007669"/>
    <property type="project" value="TreeGrafter"/>
</dbReference>
<dbReference type="GO" id="GO:0003690">
    <property type="term" value="F:double-stranded DNA binding"/>
    <property type="evidence" value="ECO:0007669"/>
    <property type="project" value="TreeGrafter"/>
</dbReference>
<comment type="subcellular location">
    <subcellularLocation>
        <location evidence="1">Nucleus</location>
    </subcellularLocation>
</comment>
<comment type="similarity">
    <text evidence="2">Belongs to the HOP2 family.</text>
</comment>
<keyword evidence="9" id="KW-1185">Reference proteome</keyword>
<feature type="coiled-coil region" evidence="6">
    <location>
        <begin position="89"/>
        <end position="123"/>
    </location>
</feature>
<evidence type="ECO:0000256" key="5">
    <source>
        <dbReference type="ARBA" id="ARBA00023254"/>
    </source>
</evidence>
<dbReference type="GO" id="GO:0120231">
    <property type="term" value="C:DNA recombinase auxiliary factor complex"/>
    <property type="evidence" value="ECO:0007669"/>
    <property type="project" value="TreeGrafter"/>
</dbReference>
<evidence type="ECO:0000313" key="9">
    <source>
        <dbReference type="Proteomes" id="UP001222932"/>
    </source>
</evidence>
<evidence type="ECO:0000256" key="6">
    <source>
        <dbReference type="SAM" id="Coils"/>
    </source>
</evidence>
<dbReference type="Proteomes" id="UP001222932">
    <property type="component" value="Unassembled WGS sequence"/>
</dbReference>
<dbReference type="PANTHER" id="PTHR15938">
    <property type="entry name" value="TBP-1 INTERACTING PROTEIN"/>
    <property type="match status" value="1"/>
</dbReference>
<dbReference type="GO" id="GO:0007129">
    <property type="term" value="P:homologous chromosome pairing at meiosis"/>
    <property type="evidence" value="ECO:0007669"/>
    <property type="project" value="TreeGrafter"/>
</dbReference>
<gene>
    <name evidence="8" type="ORF">CspeluHIS016_0601720</name>
</gene>
<dbReference type="AlphaFoldDB" id="A0AAD3YD21"/>
<feature type="domain" description="Homologous-pairing protein 2 winged helix" evidence="7">
    <location>
        <begin position="16"/>
        <end position="77"/>
    </location>
</feature>
<reference evidence="8" key="2">
    <citation type="submission" date="2023-06" db="EMBL/GenBank/DDBJ databases">
        <authorList>
            <person name="Kobayashi Y."/>
            <person name="Kayamori A."/>
            <person name="Aoki K."/>
            <person name="Shiwa Y."/>
            <person name="Fujita N."/>
            <person name="Sugita T."/>
            <person name="Iwasaki W."/>
            <person name="Tanaka N."/>
            <person name="Takashima M."/>
        </authorList>
    </citation>
    <scope>NUCLEOTIDE SEQUENCE</scope>
    <source>
        <strain evidence="8">HIS016</strain>
    </source>
</reference>
<reference evidence="8" key="1">
    <citation type="journal article" date="2023" name="BMC Genomics">
        <title>Chromosome-level genome assemblies of Cutaneotrichosporon spp. (Trichosporonales, Basidiomycota) reveal imbalanced evolution between nucleotide sequences and chromosome synteny.</title>
        <authorList>
            <person name="Kobayashi Y."/>
            <person name="Kayamori A."/>
            <person name="Aoki K."/>
            <person name="Shiwa Y."/>
            <person name="Matsutani M."/>
            <person name="Fujita N."/>
            <person name="Sugita T."/>
            <person name="Iwasaki W."/>
            <person name="Tanaka N."/>
            <person name="Takashima M."/>
        </authorList>
    </citation>
    <scope>NUCLEOTIDE SEQUENCE</scope>
    <source>
        <strain evidence="8">HIS016</strain>
    </source>
</reference>
<evidence type="ECO:0000256" key="1">
    <source>
        <dbReference type="ARBA" id="ARBA00004123"/>
    </source>
</evidence>
<dbReference type="GO" id="GO:0000794">
    <property type="term" value="C:condensed nuclear chromosome"/>
    <property type="evidence" value="ECO:0007669"/>
    <property type="project" value="TreeGrafter"/>
</dbReference>
<name>A0AAD3YD21_9TREE</name>
<dbReference type="InterPro" id="IPR036388">
    <property type="entry name" value="WH-like_DNA-bd_sf"/>
</dbReference>
<keyword evidence="4" id="KW-0539">Nucleus</keyword>
<dbReference type="GO" id="GO:0120230">
    <property type="term" value="F:recombinase activator activity"/>
    <property type="evidence" value="ECO:0007669"/>
    <property type="project" value="TreeGrafter"/>
</dbReference>
<proteinExistence type="inferred from homology"/>
<evidence type="ECO:0000256" key="4">
    <source>
        <dbReference type="ARBA" id="ARBA00023242"/>
    </source>
</evidence>
<sequence length="285" mass="31981">MPPKPDRKEKPVKGDDAEKMVLDYLRAVNRPYASTDVSANLKNRVTKTEAQKALNSLAEKGFLTVKSYGKQTIFVYNQSQLPVLEPEEMTQLDNQLKVVKSTLDERRKEFKSLQFEIASLETQPKTKELKEAIREVTAGSEVTLTALKTFRGESAAEPMPAKDTVKVDADWDCWRKEWTSRRKVYKELYGMLADYGLTSGSQADFEEEQGIDNDDEEAKAVEAGEFCHPGGHGSTKRKRITSVGTSRKINTGKVQSAGCGNKMMPFRDHRGVLPRFLELLLPSGD</sequence>